<organism evidence="3 4">
    <name type="scientific">Thermovibrio guaymasensis</name>
    <dbReference type="NCBI Taxonomy" id="240167"/>
    <lineage>
        <taxon>Bacteria</taxon>
        <taxon>Pseudomonadati</taxon>
        <taxon>Aquificota</taxon>
        <taxon>Aquificia</taxon>
        <taxon>Desulfurobacteriales</taxon>
        <taxon>Desulfurobacteriaceae</taxon>
        <taxon>Thermovibrio</taxon>
    </lineage>
</organism>
<feature type="compositionally biased region" description="Gly residues" evidence="1">
    <location>
        <begin position="315"/>
        <end position="407"/>
    </location>
</feature>
<dbReference type="Gene3D" id="2.60.120.380">
    <property type="match status" value="1"/>
</dbReference>
<feature type="chain" id="PRO_5019021421" evidence="2">
    <location>
        <begin position="23"/>
        <end position="655"/>
    </location>
</feature>
<sequence length="655" mass="68393">MRKLKISLLNYFLILSFFGCGGGGGGETVTPSSEVRSVDVTGAVVDDFIVNSEIHLFKTNGSEIKLEFPCFSGDYGKFSCRAIGIDKNTPVLIVVKGGKLDSDGISSTTEDQKRFPGSLLAVTIPQKGVVINPISTKVLANTIGVPIEIKEDYAYVPEEAMEGFAEKIIKIKEKESSVMDAQDVIVPSVINDPKEVDVMAKTVGETLKDLITEGMFAEVISSVEIREENGKITSKVSDKEVLKKVTEISFEHLVQHIASYGNLDKENLVKEILDAFPEGLQVNVAQVVSALESGDVTEIQQIINSITSEKPQQGTTGGIGGTTGGTGGTAGGIGGTTGDTGGTTGGTGGTTGGIGGTTGGTGGTTGGIGGTTGGTGGTTGGTGGTTGGTGGTTGGTGGTTGGTGGTTGSSTQTVPQPSNGWYETRLHFDGNNSANFRITIPKGKSYYVVAEFSGNDSSIKSVIDEINISCESGIDVSNDITIISTETTDTSIAKIRINNPSNSGVVCTVPVKAKRNGTYVASDIWVAAISTDQNEINHARGGQLNLNQDNTGEILVEGETHIWNFTIPQNEGGNYRIRITTDNDNYKNPLWFFTVTLRSAAGTTIIDEQQGSSSSGEKTLTVNLRGGTTYTLKIEGKLNKSDALGYYKVRVEKLQ</sequence>
<feature type="region of interest" description="Disordered" evidence="1">
    <location>
        <begin position="307"/>
        <end position="420"/>
    </location>
</feature>
<feature type="signal peptide" evidence="2">
    <location>
        <begin position="1"/>
        <end position="22"/>
    </location>
</feature>
<dbReference type="Proteomes" id="UP000280881">
    <property type="component" value="Unassembled WGS sequence"/>
</dbReference>
<evidence type="ECO:0000313" key="3">
    <source>
        <dbReference type="EMBL" id="RKQ60592.1"/>
    </source>
</evidence>
<protein>
    <submittedName>
        <fullName evidence="3">Uncharacterized protein</fullName>
    </submittedName>
</protein>
<dbReference type="AlphaFoldDB" id="A0A420W609"/>
<accession>A0A420W609</accession>
<name>A0A420W609_9BACT</name>
<dbReference type="PROSITE" id="PS51257">
    <property type="entry name" value="PROKAR_LIPOPROTEIN"/>
    <property type="match status" value="1"/>
</dbReference>
<evidence type="ECO:0000256" key="2">
    <source>
        <dbReference type="SAM" id="SignalP"/>
    </source>
</evidence>
<comment type="caution">
    <text evidence="3">The sequence shown here is derived from an EMBL/GenBank/DDBJ whole genome shotgun (WGS) entry which is preliminary data.</text>
</comment>
<reference evidence="3 4" key="1">
    <citation type="submission" date="2018-10" db="EMBL/GenBank/DDBJ databases">
        <title>Genomic Encyclopedia of Type Strains, Phase IV (KMG-IV): sequencing the most valuable type-strain genomes for metagenomic binning, comparative biology and taxonomic classification.</title>
        <authorList>
            <person name="Goeker M."/>
        </authorList>
    </citation>
    <scope>NUCLEOTIDE SEQUENCE [LARGE SCALE GENOMIC DNA]</scope>
    <source>
        <strain evidence="3 4">DSM 15521</strain>
    </source>
</reference>
<keyword evidence="2" id="KW-0732">Signal</keyword>
<gene>
    <name evidence="3" type="ORF">C7457_1414</name>
</gene>
<evidence type="ECO:0000313" key="4">
    <source>
        <dbReference type="Proteomes" id="UP000280881"/>
    </source>
</evidence>
<dbReference type="EMBL" id="RBIE01000003">
    <property type="protein sequence ID" value="RKQ60592.1"/>
    <property type="molecule type" value="Genomic_DNA"/>
</dbReference>
<feature type="compositionally biased region" description="Polar residues" evidence="1">
    <location>
        <begin position="409"/>
        <end position="420"/>
    </location>
</feature>
<proteinExistence type="predicted"/>
<evidence type="ECO:0000256" key="1">
    <source>
        <dbReference type="SAM" id="MobiDB-lite"/>
    </source>
</evidence>
<dbReference type="RefSeq" id="WP_211321829.1">
    <property type="nucleotide sequence ID" value="NZ_RBIE01000003.1"/>
</dbReference>
<keyword evidence="4" id="KW-1185">Reference proteome</keyword>